<dbReference type="Proteomes" id="UP001597294">
    <property type="component" value="Unassembled WGS sequence"/>
</dbReference>
<comment type="caution">
    <text evidence="2">The sequence shown here is derived from an EMBL/GenBank/DDBJ whole genome shotgun (WGS) entry which is preliminary data.</text>
</comment>
<dbReference type="InterPro" id="IPR005302">
    <property type="entry name" value="MoCF_Sase_C"/>
</dbReference>
<feature type="domain" description="MOSC" evidence="1">
    <location>
        <begin position="107"/>
        <end position="251"/>
    </location>
</feature>
<sequence length="251" mass="27836">MSAQINSIYRYPVKGLSPESIAKVNLLANQTIPNDRRFAIAHGSTDFPDGPCWLSKKHFLMLAKTPKLAQLVSHFDDKTEVLTLKRNGKKVSRGKLTDPTGRMLLEQFLVGFLEAESRGIPKIVENKITAFTDIPDQQISLINLASVKDIERVVRSPVDPLRFRANLYIEGLEPWVENNWVGKEIQVGDVTLKIASPIGRCSATNVNLDSADVDMNIPKSLQSGYGHRNMGVYAVVKNSGEIKEKAPVTII</sequence>
<gene>
    <name evidence="2" type="ORF">ACFSKO_14690</name>
</gene>
<accession>A0ABW5BL44</accession>
<dbReference type="SUPFAM" id="SSF50800">
    <property type="entry name" value="PK beta-barrel domain-like"/>
    <property type="match status" value="1"/>
</dbReference>
<evidence type="ECO:0000313" key="3">
    <source>
        <dbReference type="Proteomes" id="UP001597294"/>
    </source>
</evidence>
<name>A0ABW5BL44_9PROT</name>
<evidence type="ECO:0000259" key="1">
    <source>
        <dbReference type="PROSITE" id="PS51340"/>
    </source>
</evidence>
<dbReference type="EMBL" id="JBHUII010000008">
    <property type="protein sequence ID" value="MFD2206873.1"/>
    <property type="molecule type" value="Genomic_DNA"/>
</dbReference>
<protein>
    <submittedName>
        <fullName evidence="2">MOSC domain-containing protein</fullName>
    </submittedName>
</protein>
<dbReference type="RefSeq" id="WP_380252946.1">
    <property type="nucleotide sequence ID" value="NZ_JBHUII010000008.1"/>
</dbReference>
<evidence type="ECO:0000313" key="2">
    <source>
        <dbReference type="EMBL" id="MFD2206873.1"/>
    </source>
</evidence>
<organism evidence="2 3">
    <name type="scientific">Kiloniella antarctica</name>
    <dbReference type="NCBI Taxonomy" id="1550907"/>
    <lineage>
        <taxon>Bacteria</taxon>
        <taxon>Pseudomonadati</taxon>
        <taxon>Pseudomonadota</taxon>
        <taxon>Alphaproteobacteria</taxon>
        <taxon>Rhodospirillales</taxon>
        <taxon>Kiloniellaceae</taxon>
        <taxon>Kiloniella</taxon>
    </lineage>
</organism>
<dbReference type="Pfam" id="PF03476">
    <property type="entry name" value="MOSC_N"/>
    <property type="match status" value="1"/>
</dbReference>
<dbReference type="Gene3D" id="2.40.33.20">
    <property type="entry name" value="PK beta-barrel domain-like"/>
    <property type="match status" value="1"/>
</dbReference>
<reference evidence="3" key="1">
    <citation type="journal article" date="2019" name="Int. J. Syst. Evol. Microbiol.">
        <title>The Global Catalogue of Microorganisms (GCM) 10K type strain sequencing project: providing services to taxonomists for standard genome sequencing and annotation.</title>
        <authorList>
            <consortium name="The Broad Institute Genomics Platform"/>
            <consortium name="The Broad Institute Genome Sequencing Center for Infectious Disease"/>
            <person name="Wu L."/>
            <person name="Ma J."/>
        </authorList>
    </citation>
    <scope>NUCLEOTIDE SEQUENCE [LARGE SCALE GENOMIC DNA]</scope>
    <source>
        <strain evidence="3">CGMCC 4.7192</strain>
    </source>
</reference>
<dbReference type="InterPro" id="IPR011037">
    <property type="entry name" value="Pyrv_Knase-like_insert_dom_sf"/>
</dbReference>
<dbReference type="PROSITE" id="PS51340">
    <property type="entry name" value="MOSC"/>
    <property type="match status" value="1"/>
</dbReference>
<proteinExistence type="predicted"/>
<dbReference type="InterPro" id="IPR005303">
    <property type="entry name" value="MOCOS_middle"/>
</dbReference>
<keyword evidence="3" id="KW-1185">Reference proteome</keyword>
<dbReference type="Pfam" id="PF03473">
    <property type="entry name" value="MOSC"/>
    <property type="match status" value="1"/>
</dbReference>